<feature type="compositionally biased region" description="Polar residues" evidence="10">
    <location>
        <begin position="672"/>
        <end position="691"/>
    </location>
</feature>
<evidence type="ECO:0000256" key="1">
    <source>
        <dbReference type="ARBA" id="ARBA00004123"/>
    </source>
</evidence>
<evidence type="ECO:0000256" key="6">
    <source>
        <dbReference type="ARBA" id="ARBA00023163"/>
    </source>
</evidence>
<dbReference type="PANTHER" id="PTHR12881">
    <property type="entry name" value="MEDIATOR OF RNA POLYMERASE II TRANSCRIPTION SUBUNIT 1"/>
    <property type="match status" value="1"/>
</dbReference>
<dbReference type="GO" id="GO:0046966">
    <property type="term" value="F:nuclear thyroid hormone receptor binding"/>
    <property type="evidence" value="ECO:0007669"/>
    <property type="project" value="TreeGrafter"/>
</dbReference>
<comment type="subcellular location">
    <subcellularLocation>
        <location evidence="1 9">Nucleus</location>
    </subcellularLocation>
</comment>
<feature type="domain" description="Mediator complex subunit Med1" evidence="11">
    <location>
        <begin position="101"/>
        <end position="264"/>
    </location>
</feature>
<feature type="domain" description="Mediator complex subunit Med1" evidence="11">
    <location>
        <begin position="300"/>
        <end position="441"/>
    </location>
</feature>
<dbReference type="InterPro" id="IPR051999">
    <property type="entry name" value="Mediator_complex_subunit_1"/>
</dbReference>
<dbReference type="Ensembl" id="ENSLLET00000016582.1">
    <property type="protein sequence ID" value="ENSLLEP00000015971.1"/>
    <property type="gene ID" value="ENSLLEG00000010159.1"/>
</dbReference>
<keyword evidence="6 9" id="KW-0804">Transcription</keyword>
<sequence length="715" mass="80250">MEDQTHFVPENNANIEEMVFNVLPVMFPQHKPERKAGELAPVYLTNEALLEKLHKKFAMKPWSETFRLVHHCMDKPVGSFLKDCPNHPVKRCKARLEGCVKAKSLSDVMSRIESIANKKGLETHFGPTGEACYITSEMFYVEIQAKRNGHVNFVKVAHHGETPQESEDLLQLLRAKDFETFGTNLEGLLKLYEVEGNSDIKAKVYYALQCLENELYADFNTERMSMNKNKLASVLLGRVGYITPRRGGIPMTTEFFVSPADLLEVLEPGTYATGSTGSITICGTRNEYRLSFLPKLDMSHPENNSASVCPTNRDLETLKLPACFFMTFSEPVVLIVPFIHKLQDITGLPLFASNKDEIHQILICKHFGSGRAEKVRKGLRFIKSLPDCADQCYYIYNSKPDPWTDGAQINRIGFTESRHVALILEFLRHQAAFNTLLCSCISSNVTTQDIPDMLFFEVSLLRDATFCITFQHPSGSNLCSVLVCVVTSKHLRCKTCVHKADPPLPCNDELLAKIIKRSMSIPITMRTIFKKAREFPGQDTTPTIKRSEEVPESNSSVFEQTQTLDGKPTFTKATKDEASLIPLHNMDNDLILASLYTEPSDSHNLVSNIEQETSFTFAQDDCSEMMQCESSTMHHSPVHVTEEQDSNVEALSPIMPTEQSHFTTEDLDPSEAQETSLVTTETNSSATVELSPSVVDQLNSSFPDELYSNFTSEVS</sequence>
<reference evidence="12" key="2">
    <citation type="submission" date="2025-09" db="UniProtKB">
        <authorList>
            <consortium name="Ensembl"/>
        </authorList>
    </citation>
    <scope>IDENTIFICATION</scope>
</reference>
<dbReference type="PANTHER" id="PTHR12881:SF15">
    <property type="entry name" value="MEDIATOR OF RNA POLYMERASE II TRANSCRIPTION SUBUNIT 1"/>
    <property type="match status" value="1"/>
</dbReference>
<dbReference type="AlphaFoldDB" id="A0A8C5MKH5"/>
<name>A0A8C5MKH5_9ANUR</name>
<evidence type="ECO:0000256" key="9">
    <source>
        <dbReference type="RuleBase" id="RU364059"/>
    </source>
</evidence>
<dbReference type="GO" id="GO:0016592">
    <property type="term" value="C:mediator complex"/>
    <property type="evidence" value="ECO:0007669"/>
    <property type="project" value="InterPro"/>
</dbReference>
<keyword evidence="5 9" id="KW-0010">Activator</keyword>
<keyword evidence="4 9" id="KW-0805">Transcription regulation</keyword>
<keyword evidence="7 9" id="KW-0539">Nucleus</keyword>
<evidence type="ECO:0000256" key="7">
    <source>
        <dbReference type="ARBA" id="ARBA00023242"/>
    </source>
</evidence>
<dbReference type="InterPro" id="IPR019680">
    <property type="entry name" value="Mediator_Med1"/>
</dbReference>
<proteinExistence type="inferred from homology"/>
<dbReference type="Pfam" id="PF10744">
    <property type="entry name" value="Med1"/>
    <property type="match status" value="2"/>
</dbReference>
<dbReference type="OrthoDB" id="2281547at2759"/>
<accession>A0A8C5MKH5</accession>
<dbReference type="GeneTree" id="ENSGT00660000095569"/>
<dbReference type="Proteomes" id="UP000694569">
    <property type="component" value="Unplaced"/>
</dbReference>
<evidence type="ECO:0000256" key="4">
    <source>
        <dbReference type="ARBA" id="ARBA00023015"/>
    </source>
</evidence>
<organism evidence="12 13">
    <name type="scientific">Leptobrachium leishanense</name>
    <name type="common">Leishan spiny toad</name>
    <dbReference type="NCBI Taxonomy" id="445787"/>
    <lineage>
        <taxon>Eukaryota</taxon>
        <taxon>Metazoa</taxon>
        <taxon>Chordata</taxon>
        <taxon>Craniata</taxon>
        <taxon>Vertebrata</taxon>
        <taxon>Euteleostomi</taxon>
        <taxon>Amphibia</taxon>
        <taxon>Batrachia</taxon>
        <taxon>Anura</taxon>
        <taxon>Pelobatoidea</taxon>
        <taxon>Megophryidae</taxon>
        <taxon>Leptobrachium</taxon>
    </lineage>
</organism>
<evidence type="ECO:0000256" key="8">
    <source>
        <dbReference type="ARBA" id="ARBA00031254"/>
    </source>
</evidence>
<evidence type="ECO:0000313" key="12">
    <source>
        <dbReference type="Ensembl" id="ENSLLEP00000015971.1"/>
    </source>
</evidence>
<dbReference type="GO" id="GO:0045944">
    <property type="term" value="P:positive regulation of transcription by RNA polymerase II"/>
    <property type="evidence" value="ECO:0007669"/>
    <property type="project" value="UniProtKB-ARBA"/>
</dbReference>
<keyword evidence="13" id="KW-1185">Reference proteome</keyword>
<dbReference type="GO" id="GO:0042974">
    <property type="term" value="F:nuclear retinoic acid receptor binding"/>
    <property type="evidence" value="ECO:0007669"/>
    <property type="project" value="TreeGrafter"/>
</dbReference>
<feature type="region of interest" description="Disordered" evidence="10">
    <location>
        <begin position="660"/>
        <end position="691"/>
    </location>
</feature>
<evidence type="ECO:0000256" key="2">
    <source>
        <dbReference type="ARBA" id="ARBA00006210"/>
    </source>
</evidence>
<dbReference type="GO" id="GO:0097067">
    <property type="term" value="P:cellular response to thyroid hormone stimulus"/>
    <property type="evidence" value="ECO:0007669"/>
    <property type="project" value="TreeGrafter"/>
</dbReference>
<feature type="region of interest" description="Disordered" evidence="10">
    <location>
        <begin position="538"/>
        <end position="560"/>
    </location>
</feature>
<reference evidence="12" key="1">
    <citation type="submission" date="2025-08" db="UniProtKB">
        <authorList>
            <consortium name="Ensembl"/>
        </authorList>
    </citation>
    <scope>IDENTIFICATION</scope>
</reference>
<protein>
    <recommendedName>
        <fullName evidence="3 9">Mediator of RNA polymerase II transcription subunit 1</fullName>
    </recommendedName>
    <alternativeName>
        <fullName evidence="8 9">Mediator complex subunit 1</fullName>
    </alternativeName>
</protein>
<dbReference type="GO" id="GO:0042809">
    <property type="term" value="F:nuclear vitamin D receptor binding"/>
    <property type="evidence" value="ECO:0007669"/>
    <property type="project" value="TreeGrafter"/>
</dbReference>
<evidence type="ECO:0000256" key="5">
    <source>
        <dbReference type="ARBA" id="ARBA00023159"/>
    </source>
</evidence>
<evidence type="ECO:0000256" key="3">
    <source>
        <dbReference type="ARBA" id="ARBA00020612"/>
    </source>
</evidence>
<evidence type="ECO:0000313" key="13">
    <source>
        <dbReference type="Proteomes" id="UP000694569"/>
    </source>
</evidence>
<evidence type="ECO:0000256" key="10">
    <source>
        <dbReference type="SAM" id="MobiDB-lite"/>
    </source>
</evidence>
<comment type="similarity">
    <text evidence="2 9">Belongs to the Mediator complex subunit 1 family.</text>
</comment>
<dbReference type="GO" id="GO:0003712">
    <property type="term" value="F:transcription coregulator activity"/>
    <property type="evidence" value="ECO:0007669"/>
    <property type="project" value="InterPro"/>
</dbReference>
<comment type="function">
    <text evidence="9">Component of the Mediator complex, a coactivator involved in the regulated transcription of nearly all RNA polymerase II-dependent genes. Mediator functions as a bridge to convey information from gene-specific regulatory proteins to the basal RNA polymerase II transcription machinery. Mediator is recruited to promoters by direct interactions with regulatory proteins and serves as a scaffold for the assembly of a functional preinitiation complex with RNA polymerase II and the general transcription factors.</text>
</comment>
<evidence type="ECO:0000259" key="11">
    <source>
        <dbReference type="Pfam" id="PF10744"/>
    </source>
</evidence>